<evidence type="ECO:0000313" key="3">
    <source>
        <dbReference type="EMBL" id="SVB00575.1"/>
    </source>
</evidence>
<sequence length="100" mass="10871">VSEEEESLEDVEENSSSLPHTPPFGIRALRPGEEPNPLDMQDVDVSASRERPAGNWLAALVSSAGVVLSIIGTFLPWVSISEYEYQSNLIGWDQGGSAWV</sequence>
<proteinExistence type="predicted"/>
<reference evidence="3" key="1">
    <citation type="submission" date="2018-05" db="EMBL/GenBank/DDBJ databases">
        <authorList>
            <person name="Lanie J.A."/>
            <person name="Ng W.-L."/>
            <person name="Kazmierczak K.M."/>
            <person name="Andrzejewski T.M."/>
            <person name="Davidsen T.M."/>
            <person name="Wayne K.J."/>
            <person name="Tettelin H."/>
            <person name="Glass J.I."/>
            <person name="Rusch D."/>
            <person name="Podicherti R."/>
            <person name="Tsui H.-C.T."/>
            <person name="Winkler M.E."/>
        </authorList>
    </citation>
    <scope>NUCLEOTIDE SEQUENCE</scope>
</reference>
<evidence type="ECO:0000256" key="2">
    <source>
        <dbReference type="SAM" id="Phobius"/>
    </source>
</evidence>
<keyword evidence="2" id="KW-0812">Transmembrane</keyword>
<name>A0A382AG76_9ZZZZ</name>
<organism evidence="3">
    <name type="scientific">marine metagenome</name>
    <dbReference type="NCBI Taxonomy" id="408172"/>
    <lineage>
        <taxon>unclassified sequences</taxon>
        <taxon>metagenomes</taxon>
        <taxon>ecological metagenomes</taxon>
    </lineage>
</organism>
<feature type="region of interest" description="Disordered" evidence="1">
    <location>
        <begin position="1"/>
        <end position="46"/>
    </location>
</feature>
<keyword evidence="2" id="KW-1133">Transmembrane helix</keyword>
<dbReference type="EMBL" id="UINC01025285">
    <property type="protein sequence ID" value="SVB00575.1"/>
    <property type="molecule type" value="Genomic_DNA"/>
</dbReference>
<dbReference type="AlphaFoldDB" id="A0A382AG76"/>
<gene>
    <name evidence="3" type="ORF">METZ01_LOCUS153429</name>
</gene>
<keyword evidence="2" id="KW-0472">Membrane</keyword>
<feature type="transmembrane region" description="Helical" evidence="2">
    <location>
        <begin position="56"/>
        <end position="78"/>
    </location>
</feature>
<evidence type="ECO:0000256" key="1">
    <source>
        <dbReference type="SAM" id="MobiDB-lite"/>
    </source>
</evidence>
<feature type="non-terminal residue" evidence="3">
    <location>
        <position position="1"/>
    </location>
</feature>
<accession>A0A382AG76</accession>
<feature type="non-terminal residue" evidence="3">
    <location>
        <position position="100"/>
    </location>
</feature>
<feature type="compositionally biased region" description="Acidic residues" evidence="1">
    <location>
        <begin position="1"/>
        <end position="13"/>
    </location>
</feature>
<protein>
    <submittedName>
        <fullName evidence="3">Uncharacterized protein</fullName>
    </submittedName>
</protein>